<dbReference type="OrthoDB" id="6395634at2"/>
<proteinExistence type="predicted"/>
<dbReference type="Gene3D" id="3.40.50.2000">
    <property type="entry name" value="Glycogen Phosphorylase B"/>
    <property type="match status" value="2"/>
</dbReference>
<dbReference type="CAZy" id="GT4">
    <property type="family name" value="Glycosyltransferase Family 4"/>
</dbReference>
<keyword evidence="2" id="KW-0808">Transferase</keyword>
<reference evidence="2 3" key="1">
    <citation type="submission" date="2007-01" db="EMBL/GenBank/DDBJ databases">
        <title>Complete sequence of Psychromonas ingrahamii 37.</title>
        <authorList>
            <consortium name="US DOE Joint Genome Institute"/>
            <person name="Copeland A."/>
            <person name="Lucas S."/>
            <person name="Lapidus A."/>
            <person name="Barry K."/>
            <person name="Detter J.C."/>
            <person name="Glavina del Rio T."/>
            <person name="Hammon N."/>
            <person name="Israni S."/>
            <person name="Dalin E."/>
            <person name="Tice H."/>
            <person name="Pitluck S."/>
            <person name="Thompson L.S."/>
            <person name="Brettin T."/>
            <person name="Bruce D."/>
            <person name="Han C."/>
            <person name="Tapia R."/>
            <person name="Schmutz J."/>
            <person name="Larimer F."/>
            <person name="Land M."/>
            <person name="Hauser L."/>
            <person name="Kyrpides N."/>
            <person name="Ivanova N."/>
            <person name="Staley J."/>
            <person name="Richardson P."/>
        </authorList>
    </citation>
    <scope>NUCLEOTIDE SEQUENCE [LARGE SCALE GENOMIC DNA]</scope>
    <source>
        <strain evidence="2 3">37</strain>
    </source>
</reference>
<dbReference type="CDD" id="cd03801">
    <property type="entry name" value="GT4_PimA-like"/>
    <property type="match status" value="1"/>
</dbReference>
<dbReference type="InterPro" id="IPR001296">
    <property type="entry name" value="Glyco_trans_1"/>
</dbReference>
<dbReference type="SUPFAM" id="SSF53756">
    <property type="entry name" value="UDP-Glycosyltransferase/glycogen phosphorylase"/>
    <property type="match status" value="1"/>
</dbReference>
<keyword evidence="3" id="KW-1185">Reference proteome</keyword>
<dbReference type="eggNOG" id="COG0438">
    <property type="taxonomic scope" value="Bacteria"/>
</dbReference>
<evidence type="ECO:0000313" key="2">
    <source>
        <dbReference type="EMBL" id="ABM02312.1"/>
    </source>
</evidence>
<dbReference type="KEGG" id="pin:Ping_0454"/>
<evidence type="ECO:0000259" key="1">
    <source>
        <dbReference type="Pfam" id="PF00534"/>
    </source>
</evidence>
<dbReference type="GO" id="GO:0016757">
    <property type="term" value="F:glycosyltransferase activity"/>
    <property type="evidence" value="ECO:0007669"/>
    <property type="project" value="InterPro"/>
</dbReference>
<dbReference type="STRING" id="357804.Ping_0454"/>
<dbReference type="Pfam" id="PF00534">
    <property type="entry name" value="Glycos_transf_1"/>
    <property type="match status" value="1"/>
</dbReference>
<dbReference type="GO" id="GO:1901135">
    <property type="term" value="P:carbohydrate derivative metabolic process"/>
    <property type="evidence" value="ECO:0007669"/>
    <property type="project" value="UniProtKB-ARBA"/>
</dbReference>
<dbReference type="Proteomes" id="UP000000639">
    <property type="component" value="Chromosome"/>
</dbReference>
<accession>A1SS47</accession>
<protein>
    <submittedName>
        <fullName evidence="2">Glycosyl transferase, group 1</fullName>
    </submittedName>
</protein>
<organism evidence="2 3">
    <name type="scientific">Psychromonas ingrahamii (strain DSM 17664 / CCUG 51855 / 37)</name>
    <dbReference type="NCBI Taxonomy" id="357804"/>
    <lineage>
        <taxon>Bacteria</taxon>
        <taxon>Pseudomonadati</taxon>
        <taxon>Pseudomonadota</taxon>
        <taxon>Gammaproteobacteria</taxon>
        <taxon>Alteromonadales</taxon>
        <taxon>Psychromonadaceae</taxon>
        <taxon>Psychromonas</taxon>
    </lineage>
</organism>
<feature type="domain" description="Glycosyl transferase family 1" evidence="1">
    <location>
        <begin position="193"/>
        <end position="358"/>
    </location>
</feature>
<name>A1SS47_PSYIN</name>
<dbReference type="PANTHER" id="PTHR12526:SF630">
    <property type="entry name" value="GLYCOSYLTRANSFERASE"/>
    <property type="match status" value="1"/>
</dbReference>
<gene>
    <name evidence="2" type="ordered locus">Ping_0454</name>
</gene>
<dbReference type="RefSeq" id="WP_011768871.1">
    <property type="nucleotide sequence ID" value="NC_008709.1"/>
</dbReference>
<dbReference type="AlphaFoldDB" id="A1SS47"/>
<dbReference type="EMBL" id="CP000510">
    <property type="protein sequence ID" value="ABM02312.1"/>
    <property type="molecule type" value="Genomic_DNA"/>
</dbReference>
<evidence type="ECO:0000313" key="3">
    <source>
        <dbReference type="Proteomes" id="UP000000639"/>
    </source>
</evidence>
<dbReference type="HOGENOM" id="CLU_009583_0_3_6"/>
<sequence>MQKKINIVHYWGGCPNVATSKELSFLMLIKKCAEHGWNNWLVLSKYPENSELIDPILQTGCEIIYQPRSKGNFDPASIYCNFKLLWGIKCHVFHCYNDHTSPIIAAMFARVPIRVWSKLAMSSYYEQGITPKGLQRLMPSTWITCLFSNRILAISDAAGKEIYEQVGFKNKVATVQVPVSLERFMTITGAGIRDEFNLQQSDIVITAVGHFIEVKGWDIAIKAFARVYKEIPNAKLLLVGKKTSVEFYQKICLQIERYDLQKHVFFAGNRSDIPEILKASNIFILPSRSEGTPAALIEAMAAGLPCIAAETGGIPEVIVHGNNGLMFRREDAEDLADKIVCLLSDSELRLQLTKMAQKNLEKFSIENYVDSVFSHYQNLLKYYD</sequence>
<dbReference type="PANTHER" id="PTHR12526">
    <property type="entry name" value="GLYCOSYLTRANSFERASE"/>
    <property type="match status" value="1"/>
</dbReference>